<evidence type="ECO:0000256" key="6">
    <source>
        <dbReference type="ARBA" id="ARBA00022833"/>
    </source>
</evidence>
<feature type="domain" description="C2H2-type" evidence="13">
    <location>
        <begin position="323"/>
        <end position="350"/>
    </location>
</feature>
<protein>
    <submittedName>
        <fullName evidence="14">Zinc finger protein</fullName>
    </submittedName>
</protein>
<dbReference type="GO" id="GO:0001227">
    <property type="term" value="F:DNA-binding transcription repressor activity, RNA polymerase II-specific"/>
    <property type="evidence" value="ECO:0007669"/>
    <property type="project" value="TreeGrafter"/>
</dbReference>
<comment type="caution">
    <text evidence="14">The sequence shown here is derived from an EMBL/GenBank/DDBJ whole genome shotgun (WGS) entry which is preliminary data.</text>
</comment>
<evidence type="ECO:0000256" key="12">
    <source>
        <dbReference type="SAM" id="MobiDB-lite"/>
    </source>
</evidence>
<dbReference type="GO" id="GO:0000978">
    <property type="term" value="F:RNA polymerase II cis-regulatory region sequence-specific DNA binding"/>
    <property type="evidence" value="ECO:0007669"/>
    <property type="project" value="TreeGrafter"/>
</dbReference>
<feature type="compositionally biased region" description="Polar residues" evidence="12">
    <location>
        <begin position="221"/>
        <end position="257"/>
    </location>
</feature>
<dbReference type="GO" id="GO:0005654">
    <property type="term" value="C:nucleoplasm"/>
    <property type="evidence" value="ECO:0007669"/>
    <property type="project" value="TreeGrafter"/>
</dbReference>
<evidence type="ECO:0000256" key="3">
    <source>
        <dbReference type="ARBA" id="ARBA00022723"/>
    </source>
</evidence>
<keyword evidence="4" id="KW-0677">Repeat</keyword>
<keyword evidence="9" id="KW-0804">Transcription</keyword>
<evidence type="ECO:0000256" key="1">
    <source>
        <dbReference type="ARBA" id="ARBA00004123"/>
    </source>
</evidence>
<dbReference type="OrthoDB" id="8922241at2759"/>
<dbReference type="FunFam" id="3.30.160.60:FF:000630">
    <property type="entry name" value="Zinc finger protein 180"/>
    <property type="match status" value="1"/>
</dbReference>
<feature type="compositionally biased region" description="Pro residues" evidence="12">
    <location>
        <begin position="141"/>
        <end position="154"/>
    </location>
</feature>
<name>A0A8T9CCY8_9HELO</name>
<dbReference type="SUPFAM" id="SSF57667">
    <property type="entry name" value="beta-beta-alpha zinc fingers"/>
    <property type="match status" value="1"/>
</dbReference>
<dbReference type="SMART" id="SM00355">
    <property type="entry name" value="ZnF_C2H2"/>
    <property type="match status" value="2"/>
</dbReference>
<evidence type="ECO:0000256" key="9">
    <source>
        <dbReference type="ARBA" id="ARBA00023163"/>
    </source>
</evidence>
<keyword evidence="10" id="KW-0539">Nucleus</keyword>
<keyword evidence="6" id="KW-0862">Zinc</keyword>
<feature type="domain" description="C2H2-type" evidence="13">
    <location>
        <begin position="351"/>
        <end position="369"/>
    </location>
</feature>
<evidence type="ECO:0000256" key="11">
    <source>
        <dbReference type="PROSITE-ProRule" id="PRU00042"/>
    </source>
</evidence>
<sequence>MESFTARRSAASNLPNFQLPPPDHLGMHKYPAYAPSSTHPAPPVSSVLTPPASLPSENSPLSSLNSGSSASSAAGIPPYQPMGYWPTPQNPSYTYSSAPAMPAPFAQQQPQQSYMGARPLYSPAMNFPNRGTNSPAGEGGLPPPPYDLSLPPFPTSMGSSGGQQQNLPTLAPQHQHQQSQQHLNNSAVSQAPQQSPLHAPENYGGRPPPTPTYYTPASTPQQSTFPAYAQQSPTQHSPNSSSAPSNRISPVSAPQSFHSRPYGGYSLPAMAGPIMSNVHSPGSQMALVGGMNMQYPQHQLGGPGQMYGHHHPGQPQQQNDRPFKCDQCPQSFNRNHDLKRHKRIHLAVKPFPCGHCEKSFSRKDALKRHILVKGCGKSSNSENSNAHGGSQSPVEKSEVMSDSTEDSSPTIPKKEI</sequence>
<dbReference type="Gene3D" id="3.30.160.60">
    <property type="entry name" value="Classic Zinc Finger"/>
    <property type="match status" value="2"/>
</dbReference>
<keyword evidence="8" id="KW-0238">DNA-binding</keyword>
<evidence type="ECO:0000313" key="14">
    <source>
        <dbReference type="EMBL" id="TVY83052.1"/>
    </source>
</evidence>
<evidence type="ECO:0000256" key="7">
    <source>
        <dbReference type="ARBA" id="ARBA00023015"/>
    </source>
</evidence>
<dbReference type="AlphaFoldDB" id="A0A8T9CCY8"/>
<feature type="compositionally biased region" description="Low complexity" evidence="12">
    <location>
        <begin position="173"/>
        <end position="182"/>
    </location>
</feature>
<dbReference type="PANTHER" id="PTHR24399">
    <property type="entry name" value="ZINC FINGER AND BTB DOMAIN-CONTAINING"/>
    <property type="match status" value="1"/>
</dbReference>
<feature type="compositionally biased region" description="Low complexity" evidence="12">
    <location>
        <begin position="98"/>
        <end position="112"/>
    </location>
</feature>
<feature type="compositionally biased region" description="Low complexity" evidence="12">
    <location>
        <begin position="50"/>
        <end position="75"/>
    </location>
</feature>
<feature type="compositionally biased region" description="Polar residues" evidence="12">
    <location>
        <begin position="377"/>
        <end position="410"/>
    </location>
</feature>
<comment type="subcellular location">
    <subcellularLocation>
        <location evidence="1">Nucleus</location>
    </subcellularLocation>
</comment>
<dbReference type="GO" id="GO:0008270">
    <property type="term" value="F:zinc ion binding"/>
    <property type="evidence" value="ECO:0007669"/>
    <property type="project" value="UniProtKB-KW"/>
</dbReference>
<comment type="similarity">
    <text evidence="2">Belongs to the krueppel C2H2-type zinc-finger protein family.</text>
</comment>
<feature type="compositionally biased region" description="Polar residues" evidence="12">
    <location>
        <begin position="156"/>
        <end position="168"/>
    </location>
</feature>
<feature type="region of interest" description="Disordered" evidence="12">
    <location>
        <begin position="375"/>
        <end position="416"/>
    </location>
</feature>
<keyword evidence="5 11" id="KW-0863">Zinc-finger</keyword>
<keyword evidence="3" id="KW-0479">Metal-binding</keyword>
<dbReference type="EMBL" id="QGMK01000240">
    <property type="protein sequence ID" value="TVY83052.1"/>
    <property type="molecule type" value="Genomic_DNA"/>
</dbReference>
<dbReference type="InterPro" id="IPR013087">
    <property type="entry name" value="Znf_C2H2_type"/>
</dbReference>
<keyword evidence="7" id="KW-0805">Transcription regulation</keyword>
<evidence type="ECO:0000256" key="5">
    <source>
        <dbReference type="ARBA" id="ARBA00022771"/>
    </source>
</evidence>
<organism evidence="14 15">
    <name type="scientific">Lachnellula suecica</name>
    <dbReference type="NCBI Taxonomy" id="602035"/>
    <lineage>
        <taxon>Eukaryota</taxon>
        <taxon>Fungi</taxon>
        <taxon>Dikarya</taxon>
        <taxon>Ascomycota</taxon>
        <taxon>Pezizomycotina</taxon>
        <taxon>Leotiomycetes</taxon>
        <taxon>Helotiales</taxon>
        <taxon>Lachnaceae</taxon>
        <taxon>Lachnellula</taxon>
    </lineage>
</organism>
<feature type="region of interest" description="Disordered" evidence="12">
    <location>
        <begin position="1"/>
        <end position="257"/>
    </location>
</feature>
<evidence type="ECO:0000259" key="13">
    <source>
        <dbReference type="PROSITE" id="PS50157"/>
    </source>
</evidence>
<dbReference type="PANTHER" id="PTHR24399:SF70">
    <property type="entry name" value="C2H2-TYPE DOMAIN-CONTAINING PROTEIN"/>
    <property type="match status" value="1"/>
</dbReference>
<accession>A0A8T9CCY8</accession>
<evidence type="ECO:0000313" key="15">
    <source>
        <dbReference type="Proteomes" id="UP000469558"/>
    </source>
</evidence>
<dbReference type="PROSITE" id="PS50157">
    <property type="entry name" value="ZINC_FINGER_C2H2_2"/>
    <property type="match status" value="2"/>
</dbReference>
<gene>
    <name evidence="14" type="primary">ZNF174</name>
    <name evidence="14" type="ORF">LSUE1_G004575</name>
</gene>
<dbReference type="Proteomes" id="UP000469558">
    <property type="component" value="Unassembled WGS sequence"/>
</dbReference>
<dbReference type="Pfam" id="PF00096">
    <property type="entry name" value="zf-C2H2"/>
    <property type="match status" value="2"/>
</dbReference>
<evidence type="ECO:0000256" key="4">
    <source>
        <dbReference type="ARBA" id="ARBA00022737"/>
    </source>
</evidence>
<keyword evidence="15" id="KW-1185">Reference proteome</keyword>
<proteinExistence type="inferred from homology"/>
<feature type="region of interest" description="Disordered" evidence="12">
    <location>
        <begin position="302"/>
        <end position="322"/>
    </location>
</feature>
<dbReference type="InterPro" id="IPR036236">
    <property type="entry name" value="Znf_C2H2_sf"/>
</dbReference>
<reference evidence="14 15" key="1">
    <citation type="submission" date="2018-05" db="EMBL/GenBank/DDBJ databases">
        <title>Genome sequencing and assembly of the regulated plant pathogen Lachnellula willkommii and related sister species for the development of diagnostic species identification markers.</title>
        <authorList>
            <person name="Giroux E."/>
            <person name="Bilodeau G."/>
        </authorList>
    </citation>
    <scope>NUCLEOTIDE SEQUENCE [LARGE SCALE GENOMIC DNA]</scope>
    <source>
        <strain evidence="14 15">CBS 268.59</strain>
    </source>
</reference>
<evidence type="ECO:0000256" key="2">
    <source>
        <dbReference type="ARBA" id="ARBA00006991"/>
    </source>
</evidence>
<dbReference type="FunFam" id="3.30.160.60:FF:001156">
    <property type="entry name" value="Zinc finger protein 407"/>
    <property type="match status" value="1"/>
</dbReference>
<dbReference type="PROSITE" id="PS00028">
    <property type="entry name" value="ZINC_FINGER_C2H2_1"/>
    <property type="match status" value="1"/>
</dbReference>
<evidence type="ECO:0000256" key="8">
    <source>
        <dbReference type="ARBA" id="ARBA00023125"/>
    </source>
</evidence>
<feature type="compositionally biased region" description="Polar residues" evidence="12">
    <location>
        <begin position="183"/>
        <end position="196"/>
    </location>
</feature>
<evidence type="ECO:0000256" key="10">
    <source>
        <dbReference type="ARBA" id="ARBA00023242"/>
    </source>
</evidence>